<dbReference type="SUPFAM" id="SSF46565">
    <property type="entry name" value="Chaperone J-domain"/>
    <property type="match status" value="1"/>
</dbReference>
<comment type="caution">
    <text evidence="3">The sequence shown here is derived from an EMBL/GenBank/DDBJ whole genome shotgun (WGS) entry which is preliminary data.</text>
</comment>
<dbReference type="RefSeq" id="WP_393015314.1">
    <property type="nucleotide sequence ID" value="NZ_JAZAQF010000090.1"/>
</dbReference>
<dbReference type="CDD" id="cd06257">
    <property type="entry name" value="DnaJ"/>
    <property type="match status" value="1"/>
</dbReference>
<dbReference type="Gene3D" id="1.10.287.110">
    <property type="entry name" value="DnaJ domain"/>
    <property type="match status" value="1"/>
</dbReference>
<evidence type="ECO:0000256" key="1">
    <source>
        <dbReference type="SAM" id="MobiDB-lite"/>
    </source>
</evidence>
<dbReference type="PRINTS" id="PR00625">
    <property type="entry name" value="JDOMAIN"/>
</dbReference>
<protein>
    <submittedName>
        <fullName evidence="3">DnaJ domain-containing protein</fullName>
    </submittedName>
</protein>
<keyword evidence="4" id="KW-1185">Reference proteome</keyword>
<dbReference type="Pfam" id="PF00226">
    <property type="entry name" value="DnaJ"/>
    <property type="match status" value="1"/>
</dbReference>
<proteinExistence type="predicted"/>
<sequence length="247" mass="28331">MAASNHYETLQVDRTATAAQIKQAYRRLVKQFHPDCNPDLPNNDLIAAINVAYEVLSDDQRRADYDVALRYGQFDRPDNWNHQPYAADRQREQRSATATEQHRQQRRSRQTGRAADEDLEQWLRRVHTPVDRVIREIARSLKGAVNALAADPYDDELMANFEAYLERMTTALDRAKATLQSMPNPRSAAGIAANLYYSLNHLGDGLEELAYFPLNYDETRLHDGQEFFRNAEGLRREAKAAVNQLGR</sequence>
<evidence type="ECO:0000259" key="2">
    <source>
        <dbReference type="PROSITE" id="PS50076"/>
    </source>
</evidence>
<dbReference type="InterPro" id="IPR050817">
    <property type="entry name" value="DjlA_DnaK_co-chaperone"/>
</dbReference>
<dbReference type="InterPro" id="IPR001623">
    <property type="entry name" value="DnaJ_domain"/>
</dbReference>
<dbReference type="InterPro" id="IPR036869">
    <property type="entry name" value="J_dom_sf"/>
</dbReference>
<evidence type="ECO:0000313" key="3">
    <source>
        <dbReference type="EMBL" id="MFG3819420.1"/>
    </source>
</evidence>
<dbReference type="PANTHER" id="PTHR24074">
    <property type="entry name" value="CO-CHAPERONE PROTEIN DJLA"/>
    <property type="match status" value="1"/>
</dbReference>
<organism evidence="3 4">
    <name type="scientific">Limnothrix redekei LRLZ20PSL1</name>
    <dbReference type="NCBI Taxonomy" id="3112953"/>
    <lineage>
        <taxon>Bacteria</taxon>
        <taxon>Bacillati</taxon>
        <taxon>Cyanobacteriota</taxon>
        <taxon>Cyanophyceae</taxon>
        <taxon>Pseudanabaenales</taxon>
        <taxon>Pseudanabaenaceae</taxon>
        <taxon>Limnothrix</taxon>
    </lineage>
</organism>
<dbReference type="SMART" id="SM00271">
    <property type="entry name" value="DnaJ"/>
    <property type="match status" value="1"/>
</dbReference>
<name>A0ABW7CE64_9CYAN</name>
<accession>A0ABW7CE64</accession>
<dbReference type="EMBL" id="JAZAQF010000090">
    <property type="protein sequence ID" value="MFG3819420.1"/>
    <property type="molecule type" value="Genomic_DNA"/>
</dbReference>
<feature type="region of interest" description="Disordered" evidence="1">
    <location>
        <begin position="79"/>
        <end position="115"/>
    </location>
</feature>
<dbReference type="PROSITE" id="PS50076">
    <property type="entry name" value="DNAJ_2"/>
    <property type="match status" value="1"/>
</dbReference>
<feature type="domain" description="J" evidence="2">
    <location>
        <begin position="5"/>
        <end position="69"/>
    </location>
</feature>
<gene>
    <name evidence="3" type="ORF">VPK24_17375</name>
</gene>
<evidence type="ECO:0000313" key="4">
    <source>
        <dbReference type="Proteomes" id="UP001604335"/>
    </source>
</evidence>
<reference evidence="4" key="1">
    <citation type="journal article" date="2024" name="Algal Res.">
        <title>Biochemical, toxicological and genomic investigation of a high-biomass producing Limnothrix strain isolated from Italian shallow drinking water reservoir.</title>
        <authorList>
            <person name="Simonazzi M."/>
            <person name="Shishido T.K."/>
            <person name="Delbaje E."/>
            <person name="Wahlsten M."/>
            <person name="Fewer D.P."/>
            <person name="Sivonen K."/>
            <person name="Pezzolesi L."/>
            <person name="Pistocchi R."/>
        </authorList>
    </citation>
    <scope>NUCLEOTIDE SEQUENCE [LARGE SCALE GENOMIC DNA]</scope>
    <source>
        <strain evidence="4">LRLZ20PSL1</strain>
    </source>
</reference>
<dbReference type="Proteomes" id="UP001604335">
    <property type="component" value="Unassembled WGS sequence"/>
</dbReference>